<sequence length="182" mass="21082">MAHSWSGNLVTTKNWEHFWLNEGWTTFFERKIVGRLEGEDARQLSAVIGVNDLKSAVEFFGEDNPLTALVPKLEGIDPDDAFSTVPYDKGFNLLYYLEQLLGGPKVFEPYMRAYIHEFQGKSITTDDWKSFLFKYIERNHPEKVASLNSVDWDGWLYKPGMPPVRNQFDMRPQQVTIDLAQK</sequence>
<dbReference type="Proteomes" id="UP001145114">
    <property type="component" value="Unassembled WGS sequence"/>
</dbReference>
<keyword evidence="1" id="KW-0378">Hydrolase</keyword>
<dbReference type="EMBL" id="JAMZIH010003891">
    <property type="protein sequence ID" value="KAJ1676561.1"/>
    <property type="molecule type" value="Genomic_DNA"/>
</dbReference>
<gene>
    <name evidence="1" type="primary">LAP2_3</name>
    <name evidence="1" type="ORF">EV182_007952</name>
</gene>
<proteinExistence type="predicted"/>
<accession>A0ACC1HLK3</accession>
<keyword evidence="1" id="KW-0031">Aminopeptidase</keyword>
<reference evidence="1" key="1">
    <citation type="submission" date="2022-06" db="EMBL/GenBank/DDBJ databases">
        <title>Phylogenomic reconstructions and comparative analyses of Kickxellomycotina fungi.</title>
        <authorList>
            <person name="Reynolds N.K."/>
            <person name="Stajich J.E."/>
            <person name="Barry K."/>
            <person name="Grigoriev I.V."/>
            <person name="Crous P."/>
            <person name="Smith M.E."/>
        </authorList>
    </citation>
    <scope>NUCLEOTIDE SEQUENCE</scope>
    <source>
        <strain evidence="1">RSA 2271</strain>
    </source>
</reference>
<dbReference type="EC" id="3.3.2.6" evidence="1"/>
<name>A0ACC1HLK3_9FUNG</name>
<comment type="caution">
    <text evidence="1">The sequence shown here is derived from an EMBL/GenBank/DDBJ whole genome shotgun (WGS) entry which is preliminary data.</text>
</comment>
<evidence type="ECO:0000313" key="2">
    <source>
        <dbReference type="Proteomes" id="UP001145114"/>
    </source>
</evidence>
<keyword evidence="2" id="KW-1185">Reference proteome</keyword>
<protein>
    <submittedName>
        <fullName evidence="1">Leucyl aminopeptidase yscIV</fullName>
        <ecNumber evidence="1">3.3.2.6</ecNumber>
    </submittedName>
</protein>
<keyword evidence="1" id="KW-0645">Protease</keyword>
<evidence type="ECO:0000313" key="1">
    <source>
        <dbReference type="EMBL" id="KAJ1676561.1"/>
    </source>
</evidence>
<organism evidence="1 2">
    <name type="scientific">Spiromyces aspiralis</name>
    <dbReference type="NCBI Taxonomy" id="68401"/>
    <lineage>
        <taxon>Eukaryota</taxon>
        <taxon>Fungi</taxon>
        <taxon>Fungi incertae sedis</taxon>
        <taxon>Zoopagomycota</taxon>
        <taxon>Kickxellomycotina</taxon>
        <taxon>Kickxellomycetes</taxon>
        <taxon>Kickxellales</taxon>
        <taxon>Kickxellaceae</taxon>
        <taxon>Spiromyces</taxon>
    </lineage>
</organism>